<dbReference type="Pfam" id="PF20289">
    <property type="entry name" value="MComp1"/>
    <property type="match status" value="1"/>
</dbReference>
<proteinExistence type="predicted"/>
<name>A0ABV6GHK8_9BACI</name>
<reference evidence="1 2" key="1">
    <citation type="submission" date="2024-09" db="EMBL/GenBank/DDBJ databases">
        <authorList>
            <person name="Sun Q."/>
            <person name="Mori K."/>
        </authorList>
    </citation>
    <scope>NUCLEOTIDE SEQUENCE [LARGE SCALE GENOMIC DNA]</scope>
    <source>
        <strain evidence="1 2">CCM 7228</strain>
    </source>
</reference>
<protein>
    <submittedName>
        <fullName evidence="1">ABC-three component system middle component 1</fullName>
    </submittedName>
</protein>
<comment type="caution">
    <text evidence="1">The sequence shown here is derived from an EMBL/GenBank/DDBJ whole genome shotgun (WGS) entry which is preliminary data.</text>
</comment>
<accession>A0ABV6GHK8</accession>
<dbReference type="EMBL" id="JBHLVO010000017">
    <property type="protein sequence ID" value="MFC0273169.1"/>
    <property type="molecule type" value="Genomic_DNA"/>
</dbReference>
<dbReference type="Proteomes" id="UP001589854">
    <property type="component" value="Unassembled WGS sequence"/>
</dbReference>
<sequence>MKHETVIKLLEEKGFENFLLESDVMTQLEQHNISIWASESKLVLVKEYRTKNSLIDWKLEDQIYISTALQYFPNKYINNLYFFMVLDFNSDDIALRLEINKIEKNDLVCKKYVLENEADLNRVPFLMNLMIETEEFSFDKKFQERIVKFKEEIGKEKNLNLELILDDYFSHYSNDKQTSKIKIETLLETGDLNVYSKNSIK</sequence>
<evidence type="ECO:0000313" key="1">
    <source>
        <dbReference type="EMBL" id="MFC0273169.1"/>
    </source>
</evidence>
<dbReference type="InterPro" id="IPR046905">
    <property type="entry name" value="ABC-3C_MC1"/>
</dbReference>
<keyword evidence="2" id="KW-1185">Reference proteome</keyword>
<gene>
    <name evidence="1" type="ORF">ACFFIX_17275</name>
</gene>
<evidence type="ECO:0000313" key="2">
    <source>
        <dbReference type="Proteomes" id="UP001589854"/>
    </source>
</evidence>
<dbReference type="RefSeq" id="WP_378936211.1">
    <property type="nucleotide sequence ID" value="NZ_JBHLVO010000017.1"/>
</dbReference>
<organism evidence="1 2">
    <name type="scientific">Metabacillus herbersteinensis</name>
    <dbReference type="NCBI Taxonomy" id="283816"/>
    <lineage>
        <taxon>Bacteria</taxon>
        <taxon>Bacillati</taxon>
        <taxon>Bacillota</taxon>
        <taxon>Bacilli</taxon>
        <taxon>Bacillales</taxon>
        <taxon>Bacillaceae</taxon>
        <taxon>Metabacillus</taxon>
    </lineage>
</organism>